<organism evidence="4 5">
    <name type="scientific">Trichogramma brassicae</name>
    <dbReference type="NCBI Taxonomy" id="86971"/>
    <lineage>
        <taxon>Eukaryota</taxon>
        <taxon>Metazoa</taxon>
        <taxon>Ecdysozoa</taxon>
        <taxon>Arthropoda</taxon>
        <taxon>Hexapoda</taxon>
        <taxon>Insecta</taxon>
        <taxon>Pterygota</taxon>
        <taxon>Neoptera</taxon>
        <taxon>Endopterygota</taxon>
        <taxon>Hymenoptera</taxon>
        <taxon>Apocrita</taxon>
        <taxon>Proctotrupomorpha</taxon>
        <taxon>Chalcidoidea</taxon>
        <taxon>Trichogrammatidae</taxon>
        <taxon>Trichogramma</taxon>
    </lineage>
</organism>
<dbReference type="Pfam" id="PF00732">
    <property type="entry name" value="GMC_oxred_N"/>
    <property type="match status" value="1"/>
</dbReference>
<dbReference type="SUPFAM" id="SSF51905">
    <property type="entry name" value="FAD/NAD(P)-binding domain"/>
    <property type="match status" value="1"/>
</dbReference>
<feature type="domain" description="Glucose-methanol-choline oxidoreductase N-terminal" evidence="3">
    <location>
        <begin position="321"/>
        <end position="335"/>
    </location>
</feature>
<dbReference type="AlphaFoldDB" id="A0A6H5IAA6"/>
<dbReference type="InterPro" id="IPR012132">
    <property type="entry name" value="GMC_OxRdtase"/>
</dbReference>
<dbReference type="Proteomes" id="UP000479190">
    <property type="component" value="Unassembled WGS sequence"/>
</dbReference>
<dbReference type="InterPro" id="IPR007867">
    <property type="entry name" value="GMC_OxRtase_C"/>
</dbReference>
<evidence type="ECO:0000259" key="3">
    <source>
        <dbReference type="PROSITE" id="PS00624"/>
    </source>
</evidence>
<sequence>MKILCSDILLLLSVVQCCLASGSEELFRRNVRDLVEGRLEFNDEATPPYEHDLADSTPSDEDEFDFVVVGAGSAGTVVASRLSEIESARVLLLEAGGKEYPIMDVPLMASYLQSSDEVNWKYRTENSERYCRGLEHCTWARGKVMGGSSVLNYMLATRGNKNDYDGWAEATGDRSWSHESMTKYLKKLENFNVSHVAVDWKYHNRNGPMHINSPPYNSEMVDAFLAAAKELGYPEADYNGAEQIGFSTYQSTTRNGERWSTNRGYLHSAVGRDNLRVSRRSLVTKILIDEASSTTAYGVEFSKNGKTVRVRARKEVIVSAGAINSPQLLMLSGIGPREQLTKLGIEVIKDAPVGENLQDHVGYGGLIFKVNDSATFKESNLFDPDNSDIHRYFAERNGSLALGSGYEGLGYVNVDDDEVTDPPNPNPNIELLFAGMAGIKDEVMSKFVGVKEEYRRAMSSDKFDHSAYTIWPMLMHPKSRGKLVLMSKDPLVKPKLYPNYLDEAEDRRTLVKGVRAAIRLTKTAALQRYGSELYVGLPLPCGNYAYDTDDYWECALSTYTMTIYHQCGTCRMGREDDPTSVVDSNLRPKMTHLLIVGFTAARRGLGEAAAVLVASGAAGHKRPVHAESDAATAIRGIVEQGLLRGHFRHCVVVRRVYSSISIDCARVCVRTDNKNNNKEK</sequence>
<dbReference type="OrthoDB" id="269227at2759"/>
<protein>
    <recommendedName>
        <fullName evidence="3">Glucose-methanol-choline oxidoreductase N-terminal domain-containing protein</fullName>
    </recommendedName>
</protein>
<dbReference type="PROSITE" id="PS00624">
    <property type="entry name" value="GMC_OXRED_2"/>
    <property type="match status" value="1"/>
</dbReference>
<dbReference type="InterPro" id="IPR036188">
    <property type="entry name" value="FAD/NAD-bd_sf"/>
</dbReference>
<evidence type="ECO:0000313" key="5">
    <source>
        <dbReference type="Proteomes" id="UP000479190"/>
    </source>
</evidence>
<evidence type="ECO:0000256" key="2">
    <source>
        <dbReference type="SAM" id="SignalP"/>
    </source>
</evidence>
<name>A0A6H5IAA6_9HYME</name>
<dbReference type="InterPro" id="IPR000172">
    <property type="entry name" value="GMC_OxRdtase_N"/>
</dbReference>
<keyword evidence="2" id="KW-0732">Signal</keyword>
<dbReference type="PANTHER" id="PTHR11552">
    <property type="entry name" value="GLUCOSE-METHANOL-CHOLINE GMC OXIDOREDUCTASE"/>
    <property type="match status" value="1"/>
</dbReference>
<dbReference type="Pfam" id="PF05199">
    <property type="entry name" value="GMC_oxred_C"/>
    <property type="match status" value="1"/>
</dbReference>
<dbReference type="EMBL" id="CADCXV010000739">
    <property type="protein sequence ID" value="CAB0034325.1"/>
    <property type="molecule type" value="Genomic_DNA"/>
</dbReference>
<dbReference type="GO" id="GO:0050660">
    <property type="term" value="F:flavin adenine dinucleotide binding"/>
    <property type="evidence" value="ECO:0007669"/>
    <property type="project" value="InterPro"/>
</dbReference>
<comment type="similarity">
    <text evidence="1">Belongs to the GMC oxidoreductase family.</text>
</comment>
<evidence type="ECO:0000313" key="4">
    <source>
        <dbReference type="EMBL" id="CAB0034325.1"/>
    </source>
</evidence>
<dbReference type="SUPFAM" id="SSF54373">
    <property type="entry name" value="FAD-linked reductases, C-terminal domain"/>
    <property type="match status" value="1"/>
</dbReference>
<feature type="chain" id="PRO_5026108759" description="Glucose-methanol-choline oxidoreductase N-terminal domain-containing protein" evidence="2">
    <location>
        <begin position="21"/>
        <end position="680"/>
    </location>
</feature>
<dbReference type="Gene3D" id="3.50.50.60">
    <property type="entry name" value="FAD/NAD(P)-binding domain"/>
    <property type="match status" value="1"/>
</dbReference>
<keyword evidence="5" id="KW-1185">Reference proteome</keyword>
<dbReference type="PANTHER" id="PTHR11552:SF158">
    <property type="entry name" value="GH23626P-RELATED"/>
    <property type="match status" value="1"/>
</dbReference>
<feature type="signal peptide" evidence="2">
    <location>
        <begin position="1"/>
        <end position="20"/>
    </location>
</feature>
<dbReference type="Gene3D" id="3.30.560.10">
    <property type="entry name" value="Glucose Oxidase, domain 3"/>
    <property type="match status" value="1"/>
</dbReference>
<evidence type="ECO:0000256" key="1">
    <source>
        <dbReference type="ARBA" id="ARBA00010790"/>
    </source>
</evidence>
<gene>
    <name evidence="4" type="ORF">TBRA_LOCUS6223</name>
</gene>
<accession>A0A6H5IAA6</accession>
<proteinExistence type="inferred from homology"/>
<dbReference type="GO" id="GO:0016614">
    <property type="term" value="F:oxidoreductase activity, acting on CH-OH group of donors"/>
    <property type="evidence" value="ECO:0007669"/>
    <property type="project" value="InterPro"/>
</dbReference>
<reference evidence="4 5" key="1">
    <citation type="submission" date="2020-02" db="EMBL/GenBank/DDBJ databases">
        <authorList>
            <person name="Ferguson B K."/>
        </authorList>
    </citation>
    <scope>NUCLEOTIDE SEQUENCE [LARGE SCALE GENOMIC DNA]</scope>
</reference>